<dbReference type="Proteomes" id="UP000027138">
    <property type="component" value="Unassembled WGS sequence"/>
</dbReference>
<protein>
    <submittedName>
        <fullName evidence="2">Uncharacterized protein</fullName>
    </submittedName>
</protein>
<sequence>MAPNGQRRYRSLKISWGLGMKLPRWCKSRTRILQSVLAAEDVEEAERKLLKMAEHEEAKAEATPEAKEAPDADEGIQAIKNS</sequence>
<dbReference type="AlphaFoldDB" id="A0A067KN72"/>
<feature type="compositionally biased region" description="Basic and acidic residues" evidence="1">
    <location>
        <begin position="54"/>
        <end position="70"/>
    </location>
</feature>
<keyword evidence="3" id="KW-1185">Reference proteome</keyword>
<proteinExistence type="predicted"/>
<gene>
    <name evidence="2" type="ORF">JCGZ_06338</name>
</gene>
<evidence type="ECO:0000256" key="1">
    <source>
        <dbReference type="SAM" id="MobiDB-lite"/>
    </source>
</evidence>
<accession>A0A067KN72</accession>
<organism evidence="2 3">
    <name type="scientific">Jatropha curcas</name>
    <name type="common">Barbados nut</name>
    <dbReference type="NCBI Taxonomy" id="180498"/>
    <lineage>
        <taxon>Eukaryota</taxon>
        <taxon>Viridiplantae</taxon>
        <taxon>Streptophyta</taxon>
        <taxon>Embryophyta</taxon>
        <taxon>Tracheophyta</taxon>
        <taxon>Spermatophyta</taxon>
        <taxon>Magnoliopsida</taxon>
        <taxon>eudicotyledons</taxon>
        <taxon>Gunneridae</taxon>
        <taxon>Pentapetalae</taxon>
        <taxon>rosids</taxon>
        <taxon>fabids</taxon>
        <taxon>Malpighiales</taxon>
        <taxon>Euphorbiaceae</taxon>
        <taxon>Crotonoideae</taxon>
        <taxon>Jatropheae</taxon>
        <taxon>Jatropha</taxon>
    </lineage>
</organism>
<feature type="region of interest" description="Disordered" evidence="1">
    <location>
        <begin position="54"/>
        <end position="82"/>
    </location>
</feature>
<reference evidence="2 3" key="1">
    <citation type="journal article" date="2014" name="PLoS ONE">
        <title>Global Analysis of Gene Expression Profiles in Physic Nut (Jatropha curcas L.) Seedlings Exposed to Salt Stress.</title>
        <authorList>
            <person name="Zhang L."/>
            <person name="Zhang C."/>
            <person name="Wu P."/>
            <person name="Chen Y."/>
            <person name="Li M."/>
            <person name="Jiang H."/>
            <person name="Wu G."/>
        </authorList>
    </citation>
    <scope>NUCLEOTIDE SEQUENCE [LARGE SCALE GENOMIC DNA]</scope>
    <source>
        <strain evidence="3">cv. GZQX0401</strain>
        <tissue evidence="2">Young leaves</tissue>
    </source>
</reference>
<evidence type="ECO:0000313" key="3">
    <source>
        <dbReference type="Proteomes" id="UP000027138"/>
    </source>
</evidence>
<evidence type="ECO:0000313" key="2">
    <source>
        <dbReference type="EMBL" id="KDP37681.1"/>
    </source>
</evidence>
<name>A0A067KN72_JATCU</name>
<dbReference type="EMBL" id="KK914387">
    <property type="protein sequence ID" value="KDP37681.1"/>
    <property type="molecule type" value="Genomic_DNA"/>
</dbReference>